<protein>
    <submittedName>
        <fullName evidence="1">Uncharacterized protein</fullName>
    </submittedName>
</protein>
<dbReference type="Proteomes" id="UP000299102">
    <property type="component" value="Unassembled WGS sequence"/>
</dbReference>
<reference evidence="1 2" key="1">
    <citation type="journal article" date="2019" name="Commun. Biol.">
        <title>The bagworm genome reveals a unique fibroin gene that provides high tensile strength.</title>
        <authorList>
            <person name="Kono N."/>
            <person name="Nakamura H."/>
            <person name="Ohtoshi R."/>
            <person name="Tomita M."/>
            <person name="Numata K."/>
            <person name="Arakawa K."/>
        </authorList>
    </citation>
    <scope>NUCLEOTIDE SEQUENCE [LARGE SCALE GENOMIC DNA]</scope>
</reference>
<comment type="caution">
    <text evidence="1">The sequence shown here is derived from an EMBL/GenBank/DDBJ whole genome shotgun (WGS) entry which is preliminary data.</text>
</comment>
<proteinExistence type="predicted"/>
<keyword evidence="2" id="KW-1185">Reference proteome</keyword>
<dbReference type="AlphaFoldDB" id="A0A4C1URN0"/>
<organism evidence="1 2">
    <name type="scientific">Eumeta variegata</name>
    <name type="common">Bagworm moth</name>
    <name type="synonym">Eumeta japonica</name>
    <dbReference type="NCBI Taxonomy" id="151549"/>
    <lineage>
        <taxon>Eukaryota</taxon>
        <taxon>Metazoa</taxon>
        <taxon>Ecdysozoa</taxon>
        <taxon>Arthropoda</taxon>
        <taxon>Hexapoda</taxon>
        <taxon>Insecta</taxon>
        <taxon>Pterygota</taxon>
        <taxon>Neoptera</taxon>
        <taxon>Endopterygota</taxon>
        <taxon>Lepidoptera</taxon>
        <taxon>Glossata</taxon>
        <taxon>Ditrysia</taxon>
        <taxon>Tineoidea</taxon>
        <taxon>Psychidae</taxon>
        <taxon>Oiketicinae</taxon>
        <taxon>Eumeta</taxon>
    </lineage>
</organism>
<evidence type="ECO:0000313" key="2">
    <source>
        <dbReference type="Proteomes" id="UP000299102"/>
    </source>
</evidence>
<name>A0A4C1URN0_EUMVA</name>
<accession>A0A4C1URN0</accession>
<gene>
    <name evidence="1" type="ORF">EVAR_83879_1</name>
</gene>
<dbReference type="EMBL" id="BGZK01000214">
    <property type="protein sequence ID" value="GBP28979.1"/>
    <property type="molecule type" value="Genomic_DNA"/>
</dbReference>
<sequence length="160" mass="18333">MGQVAELMAQFVLPHICVRLYLPDNKVGSSFFLIKPARPVARPQWAFAYASRIRAYRIQLRYLKETYFSDSGYTHYTCTHIPMVRLDINARAIVRSSFSVDSCGRRTFARTSPLSDCTFERQRLLEIKLLSVQNGSRQGILIFNMPLIHRQERSGDSGGN</sequence>
<evidence type="ECO:0000313" key="1">
    <source>
        <dbReference type="EMBL" id="GBP28979.1"/>
    </source>
</evidence>